<feature type="compositionally biased region" description="Polar residues" evidence="16">
    <location>
        <begin position="595"/>
        <end position="605"/>
    </location>
</feature>
<dbReference type="Pfam" id="PF18397">
    <property type="entry name" value="IKBKB_SDD"/>
    <property type="match status" value="2"/>
</dbReference>
<evidence type="ECO:0000256" key="9">
    <source>
        <dbReference type="ARBA" id="ARBA00022741"/>
    </source>
</evidence>
<keyword evidence="12" id="KW-0539">Nucleus</keyword>
<keyword evidence="19" id="KW-1185">Reference proteome</keyword>
<keyword evidence="8" id="KW-0808">Transferase</keyword>
<keyword evidence="5" id="KW-0963">Cytoplasm</keyword>
<evidence type="ECO:0000256" key="5">
    <source>
        <dbReference type="ARBA" id="ARBA00022490"/>
    </source>
</evidence>
<proteinExistence type="predicted"/>
<reference evidence="18" key="1">
    <citation type="submission" date="2021-04" db="EMBL/GenBank/DDBJ databases">
        <authorList>
            <consortium name="Wellcome Sanger Institute Data Sharing"/>
        </authorList>
    </citation>
    <scope>NUCLEOTIDE SEQUENCE [LARGE SCALE GENOMIC DNA]</scope>
</reference>
<dbReference type="Gene3D" id="1.10.510.10">
    <property type="entry name" value="Transferase(Phosphotransferase) domain 1"/>
    <property type="match status" value="1"/>
</dbReference>
<dbReference type="SUPFAM" id="SSF56112">
    <property type="entry name" value="Protein kinase-like (PK-like)"/>
    <property type="match status" value="1"/>
</dbReference>
<dbReference type="InterPro" id="IPR017441">
    <property type="entry name" value="Protein_kinase_ATP_BS"/>
</dbReference>
<gene>
    <name evidence="18" type="primary">CHUK</name>
    <name evidence="18" type="synonym">LOC115571385</name>
</gene>
<dbReference type="SMART" id="SM00220">
    <property type="entry name" value="S_TKc"/>
    <property type="match status" value="1"/>
</dbReference>
<dbReference type="InterPro" id="IPR046375">
    <property type="entry name" value="IKBKB_SDD_sf"/>
</dbReference>
<dbReference type="InterPro" id="IPR011009">
    <property type="entry name" value="Kinase-like_dom_sf"/>
</dbReference>
<dbReference type="AlphaFoldDB" id="A0A671YGM7"/>
<dbReference type="Pfam" id="PF00069">
    <property type="entry name" value="Pkinase"/>
    <property type="match status" value="1"/>
</dbReference>
<dbReference type="EC" id="2.7.11.10" evidence="3"/>
<dbReference type="CDD" id="cd17046">
    <property type="entry name" value="Ubl_IKKA_like"/>
    <property type="match status" value="1"/>
</dbReference>
<comment type="subcellular location">
    <subcellularLocation>
        <location evidence="2">Cytoplasm</location>
    </subcellularLocation>
    <subcellularLocation>
        <location evidence="1">Nucleus</location>
    </subcellularLocation>
</comment>
<evidence type="ECO:0000256" key="13">
    <source>
        <dbReference type="ARBA" id="ARBA00032095"/>
    </source>
</evidence>
<dbReference type="GO" id="GO:0008385">
    <property type="term" value="C:IkappaB kinase complex"/>
    <property type="evidence" value="ECO:0007669"/>
    <property type="project" value="TreeGrafter"/>
</dbReference>
<keyword evidence="6" id="KW-0723">Serine/threonine-protein kinase</keyword>
<keyword evidence="11 15" id="KW-0067">ATP-binding</keyword>
<dbReference type="FunFam" id="1.10.510.10:FF:000147">
    <property type="entry name" value="Inhibitor of nuclear factor kappa-B kinase subunit beta"/>
    <property type="match status" value="1"/>
</dbReference>
<dbReference type="GeneTree" id="ENSGT00950000182937"/>
<accession>A0A671YGM7</accession>
<evidence type="ECO:0000313" key="19">
    <source>
        <dbReference type="Proteomes" id="UP000472265"/>
    </source>
</evidence>
<evidence type="ECO:0000256" key="8">
    <source>
        <dbReference type="ARBA" id="ARBA00022679"/>
    </source>
</evidence>
<feature type="domain" description="Protein kinase" evidence="17">
    <location>
        <begin position="15"/>
        <end position="301"/>
    </location>
</feature>
<feature type="region of interest" description="Disordered" evidence="16">
    <location>
        <begin position="595"/>
        <end position="615"/>
    </location>
</feature>
<evidence type="ECO:0000256" key="7">
    <source>
        <dbReference type="ARBA" id="ARBA00022553"/>
    </source>
</evidence>
<dbReference type="PROSITE" id="PS00108">
    <property type="entry name" value="PROTEIN_KINASE_ST"/>
    <property type="match status" value="1"/>
</dbReference>
<reference evidence="18" key="3">
    <citation type="submission" date="2025-09" db="UniProtKB">
        <authorList>
            <consortium name="Ensembl"/>
        </authorList>
    </citation>
    <scope>IDENTIFICATION</scope>
</reference>
<dbReference type="GO" id="GO:0005634">
    <property type="term" value="C:nucleus"/>
    <property type="evidence" value="ECO:0007669"/>
    <property type="project" value="UniProtKB-SubCell"/>
</dbReference>
<evidence type="ECO:0000256" key="12">
    <source>
        <dbReference type="ARBA" id="ARBA00023242"/>
    </source>
</evidence>
<dbReference type="PROSITE" id="PS50011">
    <property type="entry name" value="PROTEIN_KINASE_DOM"/>
    <property type="match status" value="1"/>
</dbReference>
<dbReference type="GO" id="GO:0008384">
    <property type="term" value="F:IkappaB kinase activity"/>
    <property type="evidence" value="ECO:0007669"/>
    <property type="project" value="UniProtKB-EC"/>
</dbReference>
<protein>
    <recommendedName>
        <fullName evidence="4">Inhibitor of nuclear factor kappa-B kinase subunit alpha</fullName>
        <ecNumber evidence="3">2.7.11.10</ecNumber>
    </recommendedName>
    <alternativeName>
        <fullName evidence="13">Nuclear factor NF-kappa-B inhibitor kinase alpha</fullName>
    </alternativeName>
</protein>
<evidence type="ECO:0000256" key="10">
    <source>
        <dbReference type="ARBA" id="ARBA00022777"/>
    </source>
</evidence>
<evidence type="ECO:0000256" key="3">
    <source>
        <dbReference type="ARBA" id="ARBA00012442"/>
    </source>
</evidence>
<sequence>MEKPPFRQNQNCGEWELKERLGMGGFAHVYLYQHHETNEKLAVKMCRLELTPRNKDRWSREIQIMKKLNHINVVTARDVPEEMEPIALNDLPLLAMEYCSRGDLRKMLSKPENCCGLKESEVLSLLNDVGSGIQYLHENKIIHRDLKPENIVLQDINGKLVHKIIDLGYAKDLDQGSLCTSFVGTLQYLAPELFENKPYTVTVDYWSFGTMVFECSCGFRPFLHNLQPVQWASKVRNKGPKDIMAVEDVNGEVKFSTHLPYPNNLSRTLLEPMEALLQLMLKWDPVQRGGQVNCDDKKPLCFEMLEQILSMRVVHILNMTTAQVHSFQLTPDESLHSLQKRIEAETRIEVVNQELLQETGVSLDPRKPAAQCVLDGRGWDSYIVYLFDRSITTYSGPFSARQLPDKVNTIVQEAKTQLPLVLLKKVWGEAVSYICGLKEDYSRLFQGQRAAMLSLLRYNTNLTRCKNSMFGFSQQLKAKLDFFKSSIQYDLEKYSDQMHYGICETTVLYVHVCPVLALPNSKILISKQKIIDLFPRIEKTLESIKDADNTVMQMQIKRQREFWHLLKIACVSDPAVSIAASPESANLLQVSQWSQSAQPVSSPHPLTSLPGPNDR</sequence>
<evidence type="ECO:0000256" key="11">
    <source>
        <dbReference type="ARBA" id="ARBA00022840"/>
    </source>
</evidence>
<dbReference type="InterPro" id="IPR051180">
    <property type="entry name" value="IKK"/>
</dbReference>
<dbReference type="Ensembl" id="ENSSAUT00010064940.1">
    <property type="protein sequence ID" value="ENSSAUP00010061917.1"/>
    <property type="gene ID" value="ENSSAUG00010025022.1"/>
</dbReference>
<feature type="binding site" evidence="15">
    <location>
        <position position="44"/>
    </location>
    <ligand>
        <name>ATP</name>
        <dbReference type="ChEBI" id="CHEBI:30616"/>
    </ligand>
</feature>
<dbReference type="Proteomes" id="UP000472265">
    <property type="component" value="Chromosome 20"/>
</dbReference>
<dbReference type="InterPro" id="IPR008271">
    <property type="entry name" value="Ser/Thr_kinase_AS"/>
</dbReference>
<dbReference type="PANTHER" id="PTHR22969:SF13">
    <property type="entry name" value="INHIBITOR OF NUCLEAR FACTOR KAPPA-B KINASE SUBUNIT ALPHA"/>
    <property type="match status" value="1"/>
</dbReference>
<evidence type="ECO:0000256" key="4">
    <source>
        <dbReference type="ARBA" id="ARBA00021841"/>
    </source>
</evidence>
<keyword evidence="9 15" id="KW-0547">Nucleotide-binding</keyword>
<evidence type="ECO:0000259" key="17">
    <source>
        <dbReference type="PROSITE" id="PS50011"/>
    </source>
</evidence>
<evidence type="ECO:0000313" key="18">
    <source>
        <dbReference type="Ensembl" id="ENSSAUP00010061917.1"/>
    </source>
</evidence>
<dbReference type="GO" id="GO:0045944">
    <property type="term" value="P:positive regulation of transcription by RNA polymerase II"/>
    <property type="evidence" value="ECO:0007669"/>
    <property type="project" value="TreeGrafter"/>
</dbReference>
<evidence type="ECO:0000256" key="16">
    <source>
        <dbReference type="SAM" id="MobiDB-lite"/>
    </source>
</evidence>
<evidence type="ECO:0000256" key="14">
    <source>
        <dbReference type="ARBA" id="ARBA00048789"/>
    </source>
</evidence>
<dbReference type="GO" id="GO:0033209">
    <property type="term" value="P:tumor necrosis factor-mediated signaling pathway"/>
    <property type="evidence" value="ECO:0007669"/>
    <property type="project" value="TreeGrafter"/>
</dbReference>
<evidence type="ECO:0000256" key="15">
    <source>
        <dbReference type="PROSITE-ProRule" id="PRU10141"/>
    </source>
</evidence>
<evidence type="ECO:0000256" key="6">
    <source>
        <dbReference type="ARBA" id="ARBA00022527"/>
    </source>
</evidence>
<keyword evidence="10" id="KW-0418">Kinase</keyword>
<dbReference type="Gene3D" id="1.20.1270.250">
    <property type="match status" value="2"/>
</dbReference>
<reference evidence="18" key="2">
    <citation type="submission" date="2025-08" db="UniProtKB">
        <authorList>
            <consortium name="Ensembl"/>
        </authorList>
    </citation>
    <scope>IDENTIFICATION</scope>
</reference>
<dbReference type="InterPro" id="IPR041185">
    <property type="entry name" value="IKBKB_SDD"/>
</dbReference>
<evidence type="ECO:0000256" key="1">
    <source>
        <dbReference type="ARBA" id="ARBA00004123"/>
    </source>
</evidence>
<evidence type="ECO:0000256" key="2">
    <source>
        <dbReference type="ARBA" id="ARBA00004496"/>
    </source>
</evidence>
<comment type="catalytic activity">
    <reaction evidence="14">
        <text>L-seryl-[I-kappa-B protein] + ATP = O-phospho-L-seryl-[I-kappa-B protein] + ADP + H(+)</text>
        <dbReference type="Rhea" id="RHEA:19073"/>
        <dbReference type="Rhea" id="RHEA-COMP:13698"/>
        <dbReference type="Rhea" id="RHEA-COMP:13699"/>
        <dbReference type="ChEBI" id="CHEBI:15378"/>
        <dbReference type="ChEBI" id="CHEBI:29999"/>
        <dbReference type="ChEBI" id="CHEBI:30616"/>
        <dbReference type="ChEBI" id="CHEBI:83421"/>
        <dbReference type="ChEBI" id="CHEBI:456216"/>
        <dbReference type="EC" id="2.7.11.10"/>
    </reaction>
</comment>
<name>A0A671YGM7_SPAAU</name>
<keyword evidence="7" id="KW-0597">Phosphoprotein</keyword>
<organism evidence="18 19">
    <name type="scientific">Sparus aurata</name>
    <name type="common">Gilthead sea bream</name>
    <dbReference type="NCBI Taxonomy" id="8175"/>
    <lineage>
        <taxon>Eukaryota</taxon>
        <taxon>Metazoa</taxon>
        <taxon>Chordata</taxon>
        <taxon>Craniata</taxon>
        <taxon>Vertebrata</taxon>
        <taxon>Euteleostomi</taxon>
        <taxon>Actinopterygii</taxon>
        <taxon>Neopterygii</taxon>
        <taxon>Teleostei</taxon>
        <taxon>Neoteleostei</taxon>
        <taxon>Acanthomorphata</taxon>
        <taxon>Eupercaria</taxon>
        <taxon>Spariformes</taxon>
        <taxon>Sparidae</taxon>
        <taxon>Sparus</taxon>
    </lineage>
</organism>
<dbReference type="GO" id="GO:0005524">
    <property type="term" value="F:ATP binding"/>
    <property type="evidence" value="ECO:0007669"/>
    <property type="project" value="UniProtKB-UniRule"/>
</dbReference>
<dbReference type="InterPro" id="IPR000719">
    <property type="entry name" value="Prot_kinase_dom"/>
</dbReference>
<dbReference type="PROSITE" id="PS00107">
    <property type="entry name" value="PROTEIN_KINASE_ATP"/>
    <property type="match status" value="1"/>
</dbReference>
<dbReference type="Gene3D" id="3.10.20.90">
    <property type="entry name" value="Phosphatidylinositol 3-kinase Catalytic Subunit, Chain A, domain 1"/>
    <property type="match status" value="1"/>
</dbReference>
<dbReference type="PANTHER" id="PTHR22969">
    <property type="entry name" value="IKB KINASE"/>
    <property type="match status" value="1"/>
</dbReference>